<evidence type="ECO:0000256" key="9">
    <source>
        <dbReference type="ARBA" id="ARBA00023136"/>
    </source>
</evidence>
<keyword evidence="4 10" id="KW-0349">Heme</keyword>
<proteinExistence type="evidence at transcript level"/>
<dbReference type="GO" id="GO:0004497">
    <property type="term" value="F:monooxygenase activity"/>
    <property type="evidence" value="ECO:0007669"/>
    <property type="project" value="UniProtKB-KW"/>
</dbReference>
<keyword evidence="6 11" id="KW-0560">Oxidoreductase</keyword>
<evidence type="ECO:0000256" key="12">
    <source>
        <dbReference type="SAM" id="Phobius"/>
    </source>
</evidence>
<keyword evidence="7 10" id="KW-0408">Iron</keyword>
<dbReference type="SMR" id="A0A6G7MAX7"/>
<evidence type="ECO:0000256" key="7">
    <source>
        <dbReference type="ARBA" id="ARBA00023004"/>
    </source>
</evidence>
<dbReference type="GO" id="GO:0032259">
    <property type="term" value="P:methylation"/>
    <property type="evidence" value="ECO:0007669"/>
    <property type="project" value="UniProtKB-KW"/>
</dbReference>
<accession>A0A6G7MAX7</accession>
<dbReference type="EMBL" id="MN640689">
    <property type="protein sequence ID" value="QIJ32328.1"/>
    <property type="molecule type" value="mRNA"/>
</dbReference>
<dbReference type="GO" id="GO:0005506">
    <property type="term" value="F:iron ion binding"/>
    <property type="evidence" value="ECO:0007669"/>
    <property type="project" value="InterPro"/>
</dbReference>
<dbReference type="GO" id="GO:0016020">
    <property type="term" value="C:membrane"/>
    <property type="evidence" value="ECO:0007669"/>
    <property type="project" value="UniProtKB-SubCell"/>
</dbReference>
<dbReference type="Pfam" id="PF00067">
    <property type="entry name" value="p450"/>
    <property type="match status" value="1"/>
</dbReference>
<dbReference type="InterPro" id="IPR001128">
    <property type="entry name" value="Cyt_P450"/>
</dbReference>
<organism evidence="13">
    <name type="scientific">Sanghuangporus baumii</name>
    <name type="common">Phellinus baumii</name>
    <dbReference type="NCBI Taxonomy" id="108892"/>
    <lineage>
        <taxon>Eukaryota</taxon>
        <taxon>Fungi</taxon>
        <taxon>Dikarya</taxon>
        <taxon>Basidiomycota</taxon>
        <taxon>Agaricomycotina</taxon>
        <taxon>Agaricomycetes</taxon>
        <taxon>Hymenochaetales</taxon>
        <taxon>Hymenochaetaceae</taxon>
        <taxon>Sanghuangporus</taxon>
    </lineage>
</organism>
<dbReference type="SUPFAM" id="SSF48264">
    <property type="entry name" value="Cytochrome P450"/>
    <property type="match status" value="1"/>
</dbReference>
<feature type="binding site" description="axial binding residue" evidence="10">
    <location>
        <position position="526"/>
    </location>
    <ligand>
        <name>heme</name>
        <dbReference type="ChEBI" id="CHEBI:30413"/>
    </ligand>
    <ligandPart>
        <name>Fe</name>
        <dbReference type="ChEBI" id="CHEBI:18248"/>
    </ligandPart>
</feature>
<evidence type="ECO:0000256" key="3">
    <source>
        <dbReference type="ARBA" id="ARBA00010617"/>
    </source>
</evidence>
<dbReference type="InterPro" id="IPR050529">
    <property type="entry name" value="CYP450_sterol_14alpha_dmase"/>
</dbReference>
<comment type="subcellular location">
    <subcellularLocation>
        <location evidence="2">Membrane</location>
    </subcellularLocation>
</comment>
<evidence type="ECO:0000256" key="6">
    <source>
        <dbReference type="ARBA" id="ARBA00023002"/>
    </source>
</evidence>
<keyword evidence="13" id="KW-0489">Methyltransferase</keyword>
<dbReference type="PANTHER" id="PTHR24304:SF2">
    <property type="entry name" value="24-HYDROXYCHOLESTEROL 7-ALPHA-HYDROXYLASE"/>
    <property type="match status" value="1"/>
</dbReference>
<keyword evidence="8 11" id="KW-0503">Monooxygenase</keyword>
<dbReference type="GO" id="GO:0008168">
    <property type="term" value="F:methyltransferase activity"/>
    <property type="evidence" value="ECO:0007669"/>
    <property type="project" value="UniProtKB-KW"/>
</dbReference>
<keyword evidence="12" id="KW-1133">Transmembrane helix</keyword>
<dbReference type="CDD" id="cd11042">
    <property type="entry name" value="CYP51-like"/>
    <property type="match status" value="1"/>
</dbReference>
<evidence type="ECO:0000256" key="4">
    <source>
        <dbReference type="ARBA" id="ARBA00022617"/>
    </source>
</evidence>
<dbReference type="PRINTS" id="PR00385">
    <property type="entry name" value="P450"/>
</dbReference>
<dbReference type="FunFam" id="1.10.630.10:FF:000033">
    <property type="entry name" value="14-alpha sterol demethylase"/>
    <property type="match status" value="1"/>
</dbReference>
<dbReference type="PROSITE" id="PS00086">
    <property type="entry name" value="CYTOCHROME_P450"/>
    <property type="match status" value="1"/>
</dbReference>
<dbReference type="InterPro" id="IPR036396">
    <property type="entry name" value="Cyt_P450_sf"/>
</dbReference>
<dbReference type="GO" id="GO:0020037">
    <property type="term" value="F:heme binding"/>
    <property type="evidence" value="ECO:0007669"/>
    <property type="project" value="InterPro"/>
</dbReference>
<evidence type="ECO:0000256" key="2">
    <source>
        <dbReference type="ARBA" id="ARBA00004370"/>
    </source>
</evidence>
<dbReference type="GO" id="GO:0016705">
    <property type="term" value="F:oxidoreductase activity, acting on paired donors, with incorporation or reduction of molecular oxygen"/>
    <property type="evidence" value="ECO:0007669"/>
    <property type="project" value="InterPro"/>
</dbReference>
<dbReference type="PRINTS" id="PR00465">
    <property type="entry name" value="EP450IV"/>
</dbReference>
<keyword evidence="9 12" id="KW-0472">Membrane</keyword>
<protein>
    <submittedName>
        <fullName evidence="13">Lanosterol 14-alpha-demethylase</fullName>
    </submittedName>
</protein>
<dbReference type="Gene3D" id="1.10.630.10">
    <property type="entry name" value="Cytochrome P450"/>
    <property type="match status" value="1"/>
</dbReference>
<gene>
    <name evidence="13" type="primary">LSD1</name>
</gene>
<evidence type="ECO:0000256" key="10">
    <source>
        <dbReference type="PIRSR" id="PIRSR602403-1"/>
    </source>
</evidence>
<comment type="similarity">
    <text evidence="3 11">Belongs to the cytochrome P450 family.</text>
</comment>
<keyword evidence="5 10" id="KW-0479">Metal-binding</keyword>
<dbReference type="AlphaFoldDB" id="A0A6G7MAX7"/>
<sequence>MSPDETLFSSLKAIDLASWSQHLREVSQNAKTHLDPLLARLDTLIAQYGYTNLGLAVAAVPLSIILLTVLFQLLFPGDPTHPPVVLHWLPIIGSAIEYGNDPIAFFRKCQEKYGNVFTFILLGRKVTVALGPKGNNFILGGRHSQMNAEDAYCHFTTPVFGKDVVYDVPNYVFMEQKRFIKSGLTTENFRAYVKMMEEEICSFIENDSAFRIYQLSDERGEWGQFHPLNTISEITILTASRTLQGKEIRASLDKTFAQRYADLDGGFRPLNFMFPNLPLESYRKRDKAHKAMSDFYREMIRKRRARKSFSDDDSHDMIAALLTQKYKDGHQIPEHEVAHIMIALLMAGQHTSAATGTWALLRIAEHPEIGAALYNEQIEHFGIGEPGVFRTASYEELRALPLLDAVIRETLRLHSPIHSIFRKVTQDVPVPRSLSSPRSTVASRPYIVPKGHYVLACAAVSQRDPKIWPNADKWDPYRWLEKDGVAAQAYKAYEDVNGEKVDYGFGAVSKGTDSPYQPFGAGRHRCIGEQFAYLQLGMLISTIIRKLELRLDIPFPEVNYHTLIVLPKDPCNISYRRRWEA</sequence>
<evidence type="ECO:0000256" key="5">
    <source>
        <dbReference type="ARBA" id="ARBA00022723"/>
    </source>
</evidence>
<comment type="cofactor">
    <cofactor evidence="1 10">
        <name>heme</name>
        <dbReference type="ChEBI" id="CHEBI:30413"/>
    </cofactor>
</comment>
<keyword evidence="13" id="KW-0808">Transferase</keyword>
<dbReference type="InterPro" id="IPR002403">
    <property type="entry name" value="Cyt_P450_E_grp-IV"/>
</dbReference>
<evidence type="ECO:0000256" key="11">
    <source>
        <dbReference type="RuleBase" id="RU000461"/>
    </source>
</evidence>
<feature type="transmembrane region" description="Helical" evidence="12">
    <location>
        <begin position="53"/>
        <end position="75"/>
    </location>
</feature>
<dbReference type="PANTHER" id="PTHR24304">
    <property type="entry name" value="CYTOCHROME P450 FAMILY 7"/>
    <property type="match status" value="1"/>
</dbReference>
<name>A0A6G7MAX7_SANBA</name>
<dbReference type="InterPro" id="IPR017972">
    <property type="entry name" value="Cyt_P450_CS"/>
</dbReference>
<evidence type="ECO:0000256" key="1">
    <source>
        <dbReference type="ARBA" id="ARBA00001971"/>
    </source>
</evidence>
<evidence type="ECO:0000313" key="13">
    <source>
        <dbReference type="EMBL" id="QIJ32328.1"/>
    </source>
</evidence>
<evidence type="ECO:0000256" key="8">
    <source>
        <dbReference type="ARBA" id="ARBA00023033"/>
    </source>
</evidence>
<keyword evidence="12" id="KW-0812">Transmembrane</keyword>
<reference evidence="13" key="1">
    <citation type="submission" date="2019-11" db="EMBL/GenBank/DDBJ databases">
        <authorList>
            <person name="Liu Z."/>
        </authorList>
    </citation>
    <scope>NUCLEOTIDE SEQUENCE</scope>
</reference>